<evidence type="ECO:0000313" key="2">
    <source>
        <dbReference type="Proteomes" id="UP000724584"/>
    </source>
</evidence>
<proteinExistence type="predicted"/>
<sequence>MALSLWTLTLVAIISLLAAGVNSITVSPRLDPVHHQTVASFLDPRISLTYKRTRICETTPGVKSYSGYINFPANTTEGRPYDIHTFFWFFEARNHASRAPLSLWLQGGPGAPSTPSAVGGTGPCYVADNSRDTTLNPWSLNNEVNLLYIDQPVQVGFSYDKLVNGTIDETLLPYVVSPLPSDAQVPELNSTFLHGTFSSQDPMSAPNTTSTAALAAWHFMQIWMKHFPKYEPQDNKVSIWGESYGGHYGPTFANFFAEKSKDMASGSHSDTAPIPLQIGTVGIINGCIDIITQMPSYPHMAYNNTYGIQVINETEYNDAMDSFPECRSRVEACRSLAETQDPTGLGNVEEINMACSDAYNFCFAKMSGWVESRGRNVFDITALMPHSFPPRYAGGFLNSEKVQRELGVPLNITGLSTAVFSAFMSTGDFVLGQNLDILGKLLDQGVKVALVYGDRDYQCNWYGGEQISLAIQSKLSSKFHEAGYTKIQTNKNDVGGYVRQHGNLSFSRVFQAGHEAPWYQPETTYQIFNRVMFDKDVAAGQKSTSHDGYSTDGPDNVFDITSAVPSHPVSECYLWNIFQTCTELQTDLLRNGTAILKDFIMIGYHAADGTIHYY</sequence>
<dbReference type="Proteomes" id="UP000724584">
    <property type="component" value="Unassembled WGS sequence"/>
</dbReference>
<accession>A0ACB7P5H3</accession>
<reference evidence="1 2" key="1">
    <citation type="journal article" date="2021" name="Nat. Commun.">
        <title>Genetic determinants of endophytism in the Arabidopsis root mycobiome.</title>
        <authorList>
            <person name="Mesny F."/>
            <person name="Miyauchi S."/>
            <person name="Thiergart T."/>
            <person name="Pickel B."/>
            <person name="Atanasova L."/>
            <person name="Karlsson M."/>
            <person name="Huettel B."/>
            <person name="Barry K.W."/>
            <person name="Haridas S."/>
            <person name="Chen C."/>
            <person name="Bauer D."/>
            <person name="Andreopoulos W."/>
            <person name="Pangilinan J."/>
            <person name="LaButti K."/>
            <person name="Riley R."/>
            <person name="Lipzen A."/>
            <person name="Clum A."/>
            <person name="Drula E."/>
            <person name="Henrissat B."/>
            <person name="Kohler A."/>
            <person name="Grigoriev I.V."/>
            <person name="Martin F.M."/>
            <person name="Hacquard S."/>
        </authorList>
    </citation>
    <scope>NUCLEOTIDE SEQUENCE [LARGE SCALE GENOMIC DNA]</scope>
    <source>
        <strain evidence="1 2">MPI-SDFR-AT-0079</strain>
    </source>
</reference>
<protein>
    <submittedName>
        <fullName evidence="1">Alpha/Beta hydrolase protein</fullName>
    </submittedName>
</protein>
<organism evidence="1 2">
    <name type="scientific">Chaetomium tenue</name>
    <dbReference type="NCBI Taxonomy" id="1854479"/>
    <lineage>
        <taxon>Eukaryota</taxon>
        <taxon>Fungi</taxon>
        <taxon>Dikarya</taxon>
        <taxon>Ascomycota</taxon>
        <taxon>Pezizomycotina</taxon>
        <taxon>Sordariomycetes</taxon>
        <taxon>Sordariomycetidae</taxon>
        <taxon>Sordariales</taxon>
        <taxon>Chaetomiaceae</taxon>
        <taxon>Chaetomium</taxon>
    </lineage>
</organism>
<keyword evidence="2" id="KW-1185">Reference proteome</keyword>
<comment type="caution">
    <text evidence="1">The sequence shown here is derived from an EMBL/GenBank/DDBJ whole genome shotgun (WGS) entry which is preliminary data.</text>
</comment>
<gene>
    <name evidence="1" type="ORF">F5144DRAFT_531780</name>
</gene>
<dbReference type="EMBL" id="JAGIZQ010000004">
    <property type="protein sequence ID" value="KAH6631257.1"/>
    <property type="molecule type" value="Genomic_DNA"/>
</dbReference>
<keyword evidence="1" id="KW-0378">Hydrolase</keyword>
<name>A0ACB7P5H3_9PEZI</name>
<evidence type="ECO:0000313" key="1">
    <source>
        <dbReference type="EMBL" id="KAH6631257.1"/>
    </source>
</evidence>